<dbReference type="EMBL" id="JAGGKQ010000007">
    <property type="protein sequence ID" value="MBP1922335.1"/>
    <property type="molecule type" value="Genomic_DNA"/>
</dbReference>
<protein>
    <submittedName>
        <fullName evidence="2">SAM-dependent methyltransferase</fullName>
    </submittedName>
</protein>
<keyword evidence="2" id="KW-0808">Transferase</keyword>
<dbReference type="GO" id="GO:0032259">
    <property type="term" value="P:methylation"/>
    <property type="evidence" value="ECO:0007669"/>
    <property type="project" value="UniProtKB-KW"/>
</dbReference>
<keyword evidence="3" id="KW-1185">Reference proteome</keyword>
<sequence>MSDLIPYLTAKRTVDDRALNRRVWDQFVSGLESRASGVDRPIRIVELGAGVGSMIARLGDWEQLTGTISYRAVDVDDACVSAARERVPEWLSAAGYATTVDDETLIAEQGDTRFEITVECADARTVRDEADAVIAAAFLDIVDPARLLPSLHDVLRPGGMLYAPCTFDGATHFSPAHPDDDRIERLYHRHMDEIRELPGSSRAARDVIEQAPKHEYTVTATGGCDWVVGARTGTYPAEEAAFLEHLLETIDGALADYAPADLDPSVRGEWVSTRRTQLANEEFGMVAHHLDILARLRPEL</sequence>
<comment type="caution">
    <text evidence="2">The sequence shown here is derived from an EMBL/GenBank/DDBJ whole genome shotgun (WGS) entry which is preliminary data.</text>
</comment>
<dbReference type="InterPro" id="IPR013216">
    <property type="entry name" value="Methyltransf_11"/>
</dbReference>
<dbReference type="InterPro" id="IPR029063">
    <property type="entry name" value="SAM-dependent_MTases_sf"/>
</dbReference>
<dbReference type="CDD" id="cd02440">
    <property type="entry name" value="AdoMet_MTases"/>
    <property type="match status" value="1"/>
</dbReference>
<keyword evidence="2" id="KW-0489">Methyltransferase</keyword>
<evidence type="ECO:0000313" key="3">
    <source>
        <dbReference type="Proteomes" id="UP000823588"/>
    </source>
</evidence>
<name>A0A8T4GH08_9EURY</name>
<dbReference type="Gene3D" id="3.40.50.150">
    <property type="entry name" value="Vaccinia Virus protein VP39"/>
    <property type="match status" value="1"/>
</dbReference>
<reference evidence="2" key="1">
    <citation type="submission" date="2021-03" db="EMBL/GenBank/DDBJ databases">
        <title>Genomic Encyclopedia of Type Strains, Phase IV (KMG-IV): sequencing the most valuable type-strain genomes for metagenomic binning, comparative biology and taxonomic classification.</title>
        <authorList>
            <person name="Goeker M."/>
        </authorList>
    </citation>
    <scope>NUCLEOTIDE SEQUENCE</scope>
    <source>
        <strain evidence="2">DSM 23564</strain>
    </source>
</reference>
<dbReference type="RefSeq" id="WP_209484373.1">
    <property type="nucleotide sequence ID" value="NZ_JAGGKQ010000007.1"/>
</dbReference>
<dbReference type="OrthoDB" id="338984at2157"/>
<dbReference type="AlphaFoldDB" id="A0A8T4GH08"/>
<dbReference type="Proteomes" id="UP000823588">
    <property type="component" value="Unassembled WGS sequence"/>
</dbReference>
<dbReference type="SUPFAM" id="SSF53335">
    <property type="entry name" value="S-adenosyl-L-methionine-dependent methyltransferases"/>
    <property type="match status" value="1"/>
</dbReference>
<organism evidence="2 3">
    <name type="scientific">Halorubrum alkaliphilum</name>
    <dbReference type="NCBI Taxonomy" id="261290"/>
    <lineage>
        <taxon>Archaea</taxon>
        <taxon>Methanobacteriati</taxon>
        <taxon>Methanobacteriota</taxon>
        <taxon>Stenosarchaea group</taxon>
        <taxon>Halobacteria</taxon>
        <taxon>Halobacteriales</taxon>
        <taxon>Haloferacaceae</taxon>
        <taxon>Halorubrum</taxon>
    </lineage>
</organism>
<evidence type="ECO:0000259" key="1">
    <source>
        <dbReference type="Pfam" id="PF08241"/>
    </source>
</evidence>
<dbReference type="GO" id="GO:0008757">
    <property type="term" value="F:S-adenosylmethionine-dependent methyltransferase activity"/>
    <property type="evidence" value="ECO:0007669"/>
    <property type="project" value="InterPro"/>
</dbReference>
<accession>A0A8T4GH08</accession>
<evidence type="ECO:0000313" key="2">
    <source>
        <dbReference type="EMBL" id="MBP1922335.1"/>
    </source>
</evidence>
<proteinExistence type="predicted"/>
<dbReference type="Pfam" id="PF08241">
    <property type="entry name" value="Methyltransf_11"/>
    <property type="match status" value="1"/>
</dbReference>
<feature type="domain" description="Methyltransferase type 11" evidence="1">
    <location>
        <begin position="46"/>
        <end position="162"/>
    </location>
</feature>
<gene>
    <name evidence="2" type="ORF">J2751_001343</name>
</gene>